<keyword evidence="3" id="KW-0143">Chaperone</keyword>
<protein>
    <recommendedName>
        <fullName evidence="3">RNA-binding protein KhpA</fullName>
    </recommendedName>
    <alternativeName>
        <fullName evidence="3">KH-domain protein A</fullName>
    </alternativeName>
</protein>
<dbReference type="GO" id="GO:0003723">
    <property type="term" value="F:RNA binding"/>
    <property type="evidence" value="ECO:0007669"/>
    <property type="project" value="UniProtKB-UniRule"/>
</dbReference>
<gene>
    <name evidence="3" type="primary">khpA</name>
    <name evidence="4" type="ORF">G5B42_07990</name>
</gene>
<dbReference type="CDD" id="cd22533">
    <property type="entry name" value="KH-II_YlqC-like"/>
    <property type="match status" value="1"/>
</dbReference>
<dbReference type="Gene3D" id="3.30.300.20">
    <property type="match status" value="1"/>
</dbReference>
<dbReference type="PANTHER" id="PTHR34654">
    <property type="entry name" value="UPF0109 PROTEIN SCO5592"/>
    <property type="match status" value="1"/>
</dbReference>
<organism evidence="4 5">
    <name type="scientific">Capillibacterium thermochitinicola</name>
    <dbReference type="NCBI Taxonomy" id="2699427"/>
    <lineage>
        <taxon>Bacteria</taxon>
        <taxon>Bacillati</taxon>
        <taxon>Bacillota</taxon>
        <taxon>Capillibacterium</taxon>
    </lineage>
</organism>
<dbReference type="GO" id="GO:0071555">
    <property type="term" value="P:cell wall organization"/>
    <property type="evidence" value="ECO:0007669"/>
    <property type="project" value="UniProtKB-KW"/>
</dbReference>
<keyword evidence="2 3" id="KW-0694">RNA-binding</keyword>
<dbReference type="InterPro" id="IPR020627">
    <property type="entry name" value="KhpA"/>
</dbReference>
<dbReference type="Pfam" id="PF13083">
    <property type="entry name" value="KH_KhpA-B"/>
    <property type="match status" value="1"/>
</dbReference>
<dbReference type="PANTHER" id="PTHR34654:SF1">
    <property type="entry name" value="RNA-BINDING PROTEIN KHPA"/>
    <property type="match status" value="1"/>
</dbReference>
<dbReference type="InterPro" id="IPR015946">
    <property type="entry name" value="KH_dom-like_a/b"/>
</dbReference>
<comment type="function">
    <text evidence="3">A probable RNA chaperone. Forms a complex with KhpB which binds to cellular RNA and controls its expression. Plays a role in peptidoglycan (PG) homeostasis and cell length regulation.</text>
</comment>
<dbReference type="RefSeq" id="WP_181339943.1">
    <property type="nucleotide sequence ID" value="NZ_JAAKDE010000015.1"/>
</dbReference>
<keyword evidence="3" id="KW-0961">Cell wall biogenesis/degradation</keyword>
<evidence type="ECO:0000256" key="2">
    <source>
        <dbReference type="ARBA" id="ARBA00022884"/>
    </source>
</evidence>
<proteinExistence type="inferred from homology"/>
<name>A0A8J6I2G3_9FIRM</name>
<keyword evidence="1 3" id="KW-0963">Cytoplasm</keyword>
<dbReference type="PROSITE" id="PS50084">
    <property type="entry name" value="KH_TYPE_1"/>
    <property type="match status" value="1"/>
</dbReference>
<keyword evidence="3" id="KW-0133">Cell shape</keyword>
<dbReference type="PROSITE" id="PS50890">
    <property type="entry name" value="PUA"/>
    <property type="match status" value="1"/>
</dbReference>
<keyword evidence="5" id="KW-1185">Reference proteome</keyword>
<dbReference type="AlphaFoldDB" id="A0A8J6I2G3"/>
<comment type="subunit">
    <text evidence="3">Forms a complex with KhpB.</text>
</comment>
<dbReference type="Proteomes" id="UP000657177">
    <property type="component" value="Unassembled WGS sequence"/>
</dbReference>
<accession>A0A8J6I2G3</accession>
<comment type="caution">
    <text evidence="4">The sequence shown here is derived from an EMBL/GenBank/DDBJ whole genome shotgun (WGS) entry which is preliminary data.</text>
</comment>
<sequence>MKELVELIAKSLVDHVDDVQVRREDTDDTILLEISVNKEDLGKIIGRKGRVIKAIRTLVWASAPADKRVMVELVE</sequence>
<evidence type="ECO:0000313" key="5">
    <source>
        <dbReference type="Proteomes" id="UP000657177"/>
    </source>
</evidence>
<dbReference type="HAMAP" id="MF_00088">
    <property type="entry name" value="KhpA"/>
    <property type="match status" value="1"/>
</dbReference>
<comment type="subcellular location">
    <subcellularLocation>
        <location evidence="3">Cytoplasm</location>
    </subcellularLocation>
</comment>
<dbReference type="GO" id="GO:0009252">
    <property type="term" value="P:peptidoglycan biosynthetic process"/>
    <property type="evidence" value="ECO:0007669"/>
    <property type="project" value="UniProtKB-UniRule"/>
</dbReference>
<comment type="similarity">
    <text evidence="3">Belongs to the KhpA RNA-binding protein family.</text>
</comment>
<dbReference type="InterPro" id="IPR009019">
    <property type="entry name" value="KH_sf_prok-type"/>
</dbReference>
<evidence type="ECO:0000313" key="4">
    <source>
        <dbReference type="EMBL" id="MBA2133479.1"/>
    </source>
</evidence>
<dbReference type="SUPFAM" id="SSF54814">
    <property type="entry name" value="Prokaryotic type KH domain (KH-domain type II)"/>
    <property type="match status" value="1"/>
</dbReference>
<dbReference type="GO" id="GO:0005737">
    <property type="term" value="C:cytoplasm"/>
    <property type="evidence" value="ECO:0007669"/>
    <property type="project" value="UniProtKB-SubCell"/>
</dbReference>
<dbReference type="GO" id="GO:0008360">
    <property type="term" value="P:regulation of cell shape"/>
    <property type="evidence" value="ECO:0007669"/>
    <property type="project" value="UniProtKB-KW"/>
</dbReference>
<reference evidence="4" key="1">
    <citation type="submission" date="2020-06" db="EMBL/GenBank/DDBJ databases">
        <title>Novel chitinolytic bacterium.</title>
        <authorList>
            <person name="Ungkulpasvich U."/>
            <person name="Kosugi A."/>
            <person name="Uke A."/>
        </authorList>
    </citation>
    <scope>NUCLEOTIDE SEQUENCE</scope>
    <source>
        <strain evidence="4">UUS1-1</strain>
    </source>
</reference>
<dbReference type="EMBL" id="JAAKDE010000015">
    <property type="protein sequence ID" value="MBA2133479.1"/>
    <property type="molecule type" value="Genomic_DNA"/>
</dbReference>
<evidence type="ECO:0000256" key="1">
    <source>
        <dbReference type="ARBA" id="ARBA00022490"/>
    </source>
</evidence>
<evidence type="ECO:0000256" key="3">
    <source>
        <dbReference type="HAMAP-Rule" id="MF_00088"/>
    </source>
</evidence>